<dbReference type="SUPFAM" id="SSF53901">
    <property type="entry name" value="Thiolase-like"/>
    <property type="match status" value="2"/>
</dbReference>
<dbReference type="GO" id="GO:0016747">
    <property type="term" value="F:acyltransferase activity, transferring groups other than amino-acyl groups"/>
    <property type="evidence" value="ECO:0007669"/>
    <property type="project" value="InterPro"/>
</dbReference>
<evidence type="ECO:0000256" key="5">
    <source>
        <dbReference type="RuleBase" id="RU003557"/>
    </source>
</evidence>
<comment type="similarity">
    <text evidence="1 5">Belongs to the thiolase-like superfamily. Thiolase family.</text>
</comment>
<dbReference type="AlphaFoldDB" id="A0A2S1R5F8"/>
<keyword evidence="2 5" id="KW-0808">Transferase</keyword>
<evidence type="ECO:0000256" key="2">
    <source>
        <dbReference type="ARBA" id="ARBA00022679"/>
    </source>
</evidence>
<dbReference type="InterPro" id="IPR020615">
    <property type="entry name" value="Thiolase_acyl_enz_int_AS"/>
</dbReference>
<dbReference type="InterPro" id="IPR020610">
    <property type="entry name" value="Thiolase_AS"/>
</dbReference>
<dbReference type="CDD" id="cd00751">
    <property type="entry name" value="thiolase"/>
    <property type="match status" value="1"/>
</dbReference>
<evidence type="ECO:0000259" key="7">
    <source>
        <dbReference type="Pfam" id="PF02803"/>
    </source>
</evidence>
<evidence type="ECO:0000313" key="9">
    <source>
        <dbReference type="Proteomes" id="UP000244928"/>
    </source>
</evidence>
<dbReference type="RefSeq" id="WP_108846743.1">
    <property type="nucleotide sequence ID" value="NZ_CP015449.1"/>
</dbReference>
<feature type="domain" description="Thiolase N-terminal" evidence="6">
    <location>
        <begin position="5"/>
        <end position="230"/>
    </location>
</feature>
<dbReference type="InterPro" id="IPR020616">
    <property type="entry name" value="Thiolase_N"/>
</dbReference>
<dbReference type="NCBIfam" id="TIGR01930">
    <property type="entry name" value="AcCoA-C-Actrans"/>
    <property type="match status" value="1"/>
</dbReference>
<keyword evidence="3 5" id="KW-0012">Acyltransferase</keyword>
<dbReference type="NCBIfam" id="NF006090">
    <property type="entry name" value="PRK08242.1"/>
    <property type="match status" value="1"/>
</dbReference>
<dbReference type="PROSITE" id="PS00737">
    <property type="entry name" value="THIOLASE_2"/>
    <property type="match status" value="1"/>
</dbReference>
<name>A0A2S1R5F8_9ACTN</name>
<keyword evidence="9" id="KW-1185">Reference proteome</keyword>
<dbReference type="Pfam" id="PF00108">
    <property type="entry name" value="Thiolase_N"/>
    <property type="match status" value="1"/>
</dbReference>
<dbReference type="InterPro" id="IPR002155">
    <property type="entry name" value="Thiolase"/>
</dbReference>
<evidence type="ECO:0000313" key="8">
    <source>
        <dbReference type="EMBL" id="AWH91484.1"/>
    </source>
</evidence>
<dbReference type="InterPro" id="IPR020613">
    <property type="entry name" value="Thiolase_CS"/>
</dbReference>
<protein>
    <submittedName>
        <fullName evidence="8">Acetyl-CoA acetyltransferase</fullName>
    </submittedName>
</protein>
<feature type="active site" description="Proton acceptor" evidence="4">
    <location>
        <position position="389"/>
    </location>
</feature>
<dbReference type="PROSITE" id="PS00099">
    <property type="entry name" value="THIOLASE_3"/>
    <property type="match status" value="1"/>
</dbReference>
<reference evidence="8 9" key="1">
    <citation type="submission" date="2016-04" db="EMBL/GenBank/DDBJ databases">
        <title>Complete genome sequence of Dietzia lutea YIM 80766T, a strain isolated from desert soil in Egypt.</title>
        <authorList>
            <person name="Zhao J."/>
            <person name="Hu B."/>
            <person name="Geng S."/>
            <person name="Nie Y."/>
            <person name="Tang Y."/>
        </authorList>
    </citation>
    <scope>NUCLEOTIDE SEQUENCE [LARGE SCALE GENOMIC DNA]</scope>
    <source>
        <strain evidence="8 9">YIM 80766</strain>
    </source>
</reference>
<feature type="domain" description="Thiolase C-terminal" evidence="7">
    <location>
        <begin position="281"/>
        <end position="402"/>
    </location>
</feature>
<dbReference type="EMBL" id="CP015449">
    <property type="protein sequence ID" value="AWH91484.1"/>
    <property type="molecule type" value="Genomic_DNA"/>
</dbReference>
<evidence type="ECO:0000256" key="4">
    <source>
        <dbReference type="PIRSR" id="PIRSR000429-1"/>
    </source>
</evidence>
<dbReference type="PIRSF" id="PIRSF000429">
    <property type="entry name" value="Ac-CoA_Ac_transf"/>
    <property type="match status" value="1"/>
</dbReference>
<dbReference type="Proteomes" id="UP000244928">
    <property type="component" value="Chromosome"/>
</dbReference>
<dbReference type="Pfam" id="PF02803">
    <property type="entry name" value="Thiolase_C"/>
    <property type="match status" value="1"/>
</dbReference>
<dbReference type="Gene3D" id="3.40.47.10">
    <property type="match status" value="2"/>
</dbReference>
<evidence type="ECO:0000256" key="3">
    <source>
        <dbReference type="ARBA" id="ARBA00023315"/>
    </source>
</evidence>
<sequence>MTEAFIYDAIRTPRGKGKPGGALHGVKPIDLVVGLIEETRRRFPDLDENRISDIILGIVTPLGDQGMDLPRIAALAAGMPDTVAGVQINRFCASGLTSINMAAQKIRSGWDEVVFAGGVESMSRVPMGTDGGAWAMDPATNYDTYFSPQGIGADLIATLEGFTREDVDRYAERSQRLAARAWEEGRFAKSVVPVKDINGITILDHDEHMRPGTTVEALAGLKPSFAMVGDMGGFDAVALQKYHWVEEINHVHHGGNSSGIVDGAALVVVGSEKAGREMGMTPRARVVAAATSGADTTIMLTGPTPAAKKALATAGLTADDIDLWELNEAFASVVLRFQKDMDIPDEKLNVNGGAIAMGHPLGATGAMITGTVLDELERTGGKRALITLCVGGGMGVATIIERV</sequence>
<dbReference type="InterPro" id="IPR020617">
    <property type="entry name" value="Thiolase_C"/>
</dbReference>
<evidence type="ECO:0000259" key="6">
    <source>
        <dbReference type="Pfam" id="PF00108"/>
    </source>
</evidence>
<feature type="active site" description="Proton acceptor" evidence="4">
    <location>
        <position position="359"/>
    </location>
</feature>
<dbReference type="InterPro" id="IPR016039">
    <property type="entry name" value="Thiolase-like"/>
</dbReference>
<dbReference type="PANTHER" id="PTHR43365:SF1">
    <property type="entry name" value="ACETYL-COA C-ACYLTRANSFERASE"/>
    <property type="match status" value="1"/>
</dbReference>
<accession>A0A2S1R5F8</accession>
<feature type="active site" description="Acyl-thioester intermediate" evidence="4">
    <location>
        <position position="92"/>
    </location>
</feature>
<gene>
    <name evidence="8" type="ORF">A6035_04100</name>
</gene>
<proteinExistence type="inferred from homology"/>
<dbReference type="PROSITE" id="PS00098">
    <property type="entry name" value="THIOLASE_1"/>
    <property type="match status" value="1"/>
</dbReference>
<dbReference type="PANTHER" id="PTHR43365">
    <property type="entry name" value="BLR7806 PROTEIN"/>
    <property type="match status" value="1"/>
</dbReference>
<evidence type="ECO:0000256" key="1">
    <source>
        <dbReference type="ARBA" id="ARBA00010982"/>
    </source>
</evidence>
<dbReference type="OrthoDB" id="9764638at2"/>
<organism evidence="8 9">
    <name type="scientific">Dietzia lutea</name>
    <dbReference type="NCBI Taxonomy" id="546160"/>
    <lineage>
        <taxon>Bacteria</taxon>
        <taxon>Bacillati</taxon>
        <taxon>Actinomycetota</taxon>
        <taxon>Actinomycetes</taxon>
        <taxon>Mycobacteriales</taxon>
        <taxon>Dietziaceae</taxon>
        <taxon>Dietzia</taxon>
    </lineage>
</organism>
<dbReference type="KEGG" id="dlu:A6035_04100"/>